<accession>A0A097ELS7</accession>
<evidence type="ECO:0000313" key="1">
    <source>
        <dbReference type="EMBL" id="AIT08521.1"/>
    </source>
</evidence>
<sequence>MNYYKFIFYIFGLIIFKHCYCFNNEYVDSYFLQDSIPFKHSHLKEKYGHIDDEDIVYLEEEDDNYVGYHPRVINYEIIEGTEIGIGLARVGFKTIF</sequence>
<dbReference type="AlphaFoldDB" id="A0A097ELS7"/>
<dbReference type="STRING" id="1547445.LO80_00070"/>
<dbReference type="Proteomes" id="UP000029672">
    <property type="component" value="Chromosome"/>
</dbReference>
<dbReference type="EMBL" id="CP009574">
    <property type="protein sequence ID" value="AIT08521.1"/>
    <property type="molecule type" value="Genomic_DNA"/>
</dbReference>
<proteinExistence type="predicted"/>
<evidence type="ECO:0000313" key="2">
    <source>
        <dbReference type="Proteomes" id="UP000029672"/>
    </source>
</evidence>
<protein>
    <submittedName>
        <fullName evidence="1">Uncharacterized protein</fullName>
    </submittedName>
</protein>
<dbReference type="HOGENOM" id="CLU_2355617_0_0_6"/>
<dbReference type="KEGG" id="frf:LO80_00070"/>
<organism evidence="1 2">
    <name type="scientific">Candidatus Francisella endociliophora</name>
    <dbReference type="NCBI Taxonomy" id="653937"/>
    <lineage>
        <taxon>Bacteria</taxon>
        <taxon>Pseudomonadati</taxon>
        <taxon>Pseudomonadota</taxon>
        <taxon>Gammaproteobacteria</taxon>
        <taxon>Thiotrichales</taxon>
        <taxon>Francisellaceae</taxon>
        <taxon>Francisella</taxon>
    </lineage>
</organism>
<keyword evidence="2" id="KW-1185">Reference proteome</keyword>
<reference evidence="1 2" key="1">
    <citation type="submission" date="2014-10" db="EMBL/GenBank/DDBJ databases">
        <title>Whole genome sequence of Francisella endociliophora strain FSC1006, isolated from a laboratory culture of the marine ciliate Euplotes raikovi.</title>
        <authorList>
            <person name="Granberg M."/>
            <person name="Backman S."/>
            <person name="Lundmark E."/>
            <person name="Nilsson E."/>
            <person name="Karlsson E."/>
            <person name="Thelaus J."/>
            <person name="Ohrman C."/>
            <person name="Larkeryd A."/>
            <person name="Stenberg P."/>
        </authorList>
    </citation>
    <scope>NUCLEOTIDE SEQUENCE [LARGE SCALE GENOMIC DNA]</scope>
    <source>
        <strain evidence="1 2">FSC1006</strain>
    </source>
</reference>
<gene>
    <name evidence="1" type="ORF">LO80_00070</name>
</gene>
<dbReference type="RefSeq" id="WP_040007443.1">
    <property type="nucleotide sequence ID" value="NZ_CP009574.1"/>
</dbReference>
<name>A0A097ELS7_9GAMM</name>